<reference evidence="2 3" key="1">
    <citation type="submission" date="2018-06" db="EMBL/GenBank/DDBJ databases">
        <title>Comparative genomics reveals the genomic features of Rhizophagus irregularis, R. cerebriforme, R. diaphanum and Gigaspora rosea, and their symbiotic lifestyle signature.</title>
        <authorList>
            <person name="Morin E."/>
            <person name="San Clemente H."/>
            <person name="Chen E.C.H."/>
            <person name="De La Providencia I."/>
            <person name="Hainaut M."/>
            <person name="Kuo A."/>
            <person name="Kohler A."/>
            <person name="Murat C."/>
            <person name="Tang N."/>
            <person name="Roy S."/>
            <person name="Loubradou J."/>
            <person name="Henrissat B."/>
            <person name="Grigoriev I.V."/>
            <person name="Corradi N."/>
            <person name="Roux C."/>
            <person name="Martin F.M."/>
        </authorList>
    </citation>
    <scope>NUCLEOTIDE SEQUENCE [LARGE SCALE GENOMIC DNA]</scope>
    <source>
        <strain evidence="2 3">DAOM 194757</strain>
    </source>
</reference>
<evidence type="ECO:0000313" key="3">
    <source>
        <dbReference type="Proteomes" id="UP000266673"/>
    </source>
</evidence>
<dbReference type="EMBL" id="QKWP01000773">
    <property type="protein sequence ID" value="RIB15081.1"/>
    <property type="molecule type" value="Genomic_DNA"/>
</dbReference>
<evidence type="ECO:0000313" key="2">
    <source>
        <dbReference type="EMBL" id="RIB15081.1"/>
    </source>
</evidence>
<accession>A0A397UZQ4</accession>
<keyword evidence="3" id="KW-1185">Reference proteome</keyword>
<gene>
    <name evidence="2" type="ORF">C2G38_1606393</name>
</gene>
<evidence type="ECO:0000256" key="1">
    <source>
        <dbReference type="SAM" id="Coils"/>
    </source>
</evidence>
<name>A0A397UZQ4_9GLOM</name>
<comment type="caution">
    <text evidence="2">The sequence shown here is derived from an EMBL/GenBank/DDBJ whole genome shotgun (WGS) entry which is preliminary data.</text>
</comment>
<dbReference type="Proteomes" id="UP000266673">
    <property type="component" value="Unassembled WGS sequence"/>
</dbReference>
<keyword evidence="1" id="KW-0175">Coiled coil</keyword>
<dbReference type="AlphaFoldDB" id="A0A397UZQ4"/>
<sequence>MFAALDTINVENRSYIGFLFHHHQEVVTTTPFNTDWNNLDHAWSTRYLKVIETLDESSENLQEKVNREREYNRLEEYWTGIIEERQLREELREDEEEYERFRIEMSVEYKEKKNRIISFSSHWSEGSKDLHANDGQNLSANDNIVDIENATKIVNNENEDDLYETTSTTNTIHDDAEIEHHHRYKRHERDSTYSVGCSRQNTDNELTTIASCIYAFS</sequence>
<dbReference type="STRING" id="44941.A0A397UZQ4"/>
<feature type="coiled-coil region" evidence="1">
    <location>
        <begin position="51"/>
        <end position="104"/>
    </location>
</feature>
<proteinExistence type="predicted"/>
<organism evidence="2 3">
    <name type="scientific">Gigaspora rosea</name>
    <dbReference type="NCBI Taxonomy" id="44941"/>
    <lineage>
        <taxon>Eukaryota</taxon>
        <taxon>Fungi</taxon>
        <taxon>Fungi incertae sedis</taxon>
        <taxon>Mucoromycota</taxon>
        <taxon>Glomeromycotina</taxon>
        <taxon>Glomeromycetes</taxon>
        <taxon>Diversisporales</taxon>
        <taxon>Gigasporaceae</taxon>
        <taxon>Gigaspora</taxon>
    </lineage>
</organism>
<protein>
    <submittedName>
        <fullName evidence="2">Uncharacterized protein</fullName>
    </submittedName>
</protein>